<accession>Q6BY79</accession>
<dbReference type="OrthoDB" id="2139606at2759"/>
<feature type="compositionally biased region" description="Low complexity" evidence="1">
    <location>
        <begin position="28"/>
        <end position="53"/>
    </location>
</feature>
<gene>
    <name evidence="3" type="ordered locus">DEHA2A11682g</name>
</gene>
<reference evidence="3 4" key="1">
    <citation type="journal article" date="2004" name="Nature">
        <title>Genome evolution in yeasts.</title>
        <authorList>
            <consortium name="Genolevures"/>
            <person name="Dujon B."/>
            <person name="Sherman D."/>
            <person name="Fischer G."/>
            <person name="Durrens P."/>
            <person name="Casaregola S."/>
            <person name="Lafontaine I."/>
            <person name="de Montigny J."/>
            <person name="Marck C."/>
            <person name="Neuveglise C."/>
            <person name="Talla E."/>
            <person name="Goffard N."/>
            <person name="Frangeul L."/>
            <person name="Aigle M."/>
            <person name="Anthouard V."/>
            <person name="Babour A."/>
            <person name="Barbe V."/>
            <person name="Barnay S."/>
            <person name="Blanchin S."/>
            <person name="Beckerich J.M."/>
            <person name="Beyne E."/>
            <person name="Bleykasten C."/>
            <person name="Boisrame A."/>
            <person name="Boyer J."/>
            <person name="Cattolico L."/>
            <person name="Confanioleri F."/>
            <person name="de Daruvar A."/>
            <person name="Despons L."/>
            <person name="Fabre E."/>
            <person name="Fairhead C."/>
            <person name="Ferry-Dumazet H."/>
            <person name="Groppi A."/>
            <person name="Hantraye F."/>
            <person name="Hennequin C."/>
            <person name="Jauniaux N."/>
            <person name="Joyet P."/>
            <person name="Kachouri R."/>
            <person name="Kerrest A."/>
            <person name="Koszul R."/>
            <person name="Lemaire M."/>
            <person name="Lesur I."/>
            <person name="Ma L."/>
            <person name="Muller H."/>
            <person name="Nicaud J.M."/>
            <person name="Nikolski M."/>
            <person name="Oztas S."/>
            <person name="Ozier-Kalogeropoulos O."/>
            <person name="Pellenz S."/>
            <person name="Potier S."/>
            <person name="Richard G.F."/>
            <person name="Straub M.L."/>
            <person name="Suleau A."/>
            <person name="Swennene D."/>
            <person name="Tekaia F."/>
            <person name="Wesolowski-Louvel M."/>
            <person name="Westhof E."/>
            <person name="Wirth B."/>
            <person name="Zeniou-Meyer M."/>
            <person name="Zivanovic I."/>
            <person name="Bolotin-Fukuhara M."/>
            <person name="Thierry A."/>
            <person name="Bouchier C."/>
            <person name="Caudron B."/>
            <person name="Scarpelli C."/>
            <person name="Gaillardin C."/>
            <person name="Weissenbach J."/>
            <person name="Wincker P."/>
            <person name="Souciet J.L."/>
        </authorList>
    </citation>
    <scope>NUCLEOTIDE SEQUENCE [LARGE SCALE GENOMIC DNA]</scope>
    <source>
        <strain evidence="4">ATCC 36239 / CBS 767 / BCRC 21394 / JCM 1990 / NBRC 0083 / IGC 2968</strain>
    </source>
</reference>
<evidence type="ECO:0000256" key="1">
    <source>
        <dbReference type="SAM" id="MobiDB-lite"/>
    </source>
</evidence>
<dbReference type="InterPro" id="IPR021100">
    <property type="entry name" value="N-glycosylation_EOS1"/>
</dbReference>
<evidence type="ECO:0000313" key="3">
    <source>
        <dbReference type="EMBL" id="CAG84815.2"/>
    </source>
</evidence>
<keyword evidence="4" id="KW-1185">Reference proteome</keyword>
<dbReference type="GO" id="GO:0034599">
    <property type="term" value="P:cellular response to oxidative stress"/>
    <property type="evidence" value="ECO:0007669"/>
    <property type="project" value="InterPro"/>
</dbReference>
<protein>
    <submittedName>
        <fullName evidence="3">DEHA2A11682p</fullName>
    </submittedName>
</protein>
<dbReference type="GeneID" id="2899454"/>
<dbReference type="PANTHER" id="PTHR28147">
    <property type="entry name" value="N-GLYCOSYLATION PROTEIN EOS1"/>
    <property type="match status" value="1"/>
</dbReference>
<evidence type="ECO:0000313" key="4">
    <source>
        <dbReference type="Proteomes" id="UP000000599"/>
    </source>
</evidence>
<feature type="compositionally biased region" description="Polar residues" evidence="1">
    <location>
        <begin position="97"/>
        <end position="140"/>
    </location>
</feature>
<dbReference type="PANTHER" id="PTHR28147:SF1">
    <property type="entry name" value="N-GLYCOSYLATION PROTEIN EOS1"/>
    <property type="match status" value="1"/>
</dbReference>
<proteinExistence type="predicted"/>
<dbReference type="Pfam" id="PF12326">
    <property type="entry name" value="EOS1"/>
    <property type="match status" value="2"/>
</dbReference>
<dbReference type="STRING" id="284592.Q6BY79"/>
<dbReference type="PRINTS" id="PR02070">
    <property type="entry name" value="NGLYCOSEOS1"/>
</dbReference>
<evidence type="ECO:0000256" key="2">
    <source>
        <dbReference type="SAM" id="Phobius"/>
    </source>
</evidence>
<feature type="transmembrane region" description="Helical" evidence="2">
    <location>
        <begin position="324"/>
        <end position="347"/>
    </location>
</feature>
<keyword evidence="2" id="KW-1133">Transmembrane helix</keyword>
<dbReference type="HOGENOM" id="CLU_043059_0_0_1"/>
<feature type="transmembrane region" description="Helical" evidence="2">
    <location>
        <begin position="223"/>
        <end position="248"/>
    </location>
</feature>
<dbReference type="FunCoup" id="Q6BY79">
    <property type="interactions" value="19"/>
</dbReference>
<sequence>MALMESIRKRFSHRLESHQIDEDYTTPSRSSSSVRDSTQPNNIPNTINPNANNVDRSTNSFVYNVVDPYDPSEMVPSYETSQLLYEQQQRAPDRNGSIPNSSNISRTISRTNSFATITPLTQNQGPNANQSSNNGSHKNNTKNSLKMLGLKFLNARQHFMLACCRDISLIPCLIGLIQSWNRVFLNSGSMHNFVDDNLSLVAQETGNETLYLSMTSARLSEHFLTGVWCIVAGYLSFSVLDGLMIRWIVTYSTLAAIVRMLSMSTIMITIEQYLLSTFTADGYKYGLHIWILISCCLTLLYIGQNFVTSNLDLKGNTRARFFDFYNIAVFAVVPVGLASFITMIGLLRSLLILRLDIDQNGLP</sequence>
<feature type="transmembrane region" description="Helical" evidence="2">
    <location>
        <begin position="254"/>
        <end position="275"/>
    </location>
</feature>
<dbReference type="InParanoid" id="Q6BY79"/>
<keyword evidence="2" id="KW-0472">Membrane</keyword>
<feature type="transmembrane region" description="Helical" evidence="2">
    <location>
        <begin position="287"/>
        <end position="304"/>
    </location>
</feature>
<feature type="region of interest" description="Disordered" evidence="1">
    <location>
        <begin position="18"/>
        <end position="56"/>
    </location>
</feature>
<dbReference type="OMA" id="HIWIFIS"/>
<organism evidence="3 4">
    <name type="scientific">Debaryomyces hansenii (strain ATCC 36239 / CBS 767 / BCRC 21394 / JCM 1990 / NBRC 0083 / IGC 2968)</name>
    <name type="common">Yeast</name>
    <name type="synonym">Torulaspora hansenii</name>
    <dbReference type="NCBI Taxonomy" id="284592"/>
    <lineage>
        <taxon>Eukaryota</taxon>
        <taxon>Fungi</taxon>
        <taxon>Dikarya</taxon>
        <taxon>Ascomycota</taxon>
        <taxon>Saccharomycotina</taxon>
        <taxon>Pichiomycetes</taxon>
        <taxon>Debaryomycetaceae</taxon>
        <taxon>Debaryomyces</taxon>
    </lineage>
</organism>
<dbReference type="Proteomes" id="UP000000599">
    <property type="component" value="Chromosome A"/>
</dbReference>
<dbReference type="eggNOG" id="ENOG502QTWB">
    <property type="taxonomic scope" value="Eukaryota"/>
</dbReference>
<dbReference type="AlphaFoldDB" id="Q6BY79"/>
<keyword evidence="2" id="KW-0812">Transmembrane</keyword>
<dbReference type="RefSeq" id="XP_456840.2">
    <property type="nucleotide sequence ID" value="XM_456840.1"/>
</dbReference>
<feature type="region of interest" description="Disordered" evidence="1">
    <location>
        <begin position="85"/>
        <end position="140"/>
    </location>
</feature>
<dbReference type="GO" id="GO:0006487">
    <property type="term" value="P:protein N-linked glycosylation"/>
    <property type="evidence" value="ECO:0007669"/>
    <property type="project" value="TreeGrafter"/>
</dbReference>
<dbReference type="KEGG" id="dha:DEHA2A11682g"/>
<dbReference type="EMBL" id="CR382133">
    <property type="protein sequence ID" value="CAG84815.2"/>
    <property type="molecule type" value="Genomic_DNA"/>
</dbReference>
<dbReference type="VEuPathDB" id="FungiDB:DEHA2A11682g"/>
<dbReference type="GO" id="GO:0005789">
    <property type="term" value="C:endoplasmic reticulum membrane"/>
    <property type="evidence" value="ECO:0007669"/>
    <property type="project" value="InterPro"/>
</dbReference>
<name>Q6BY79_DEBHA</name>